<keyword evidence="5" id="KW-0648">Protein biosynthesis</keyword>
<dbReference type="SUPFAM" id="SSF54980">
    <property type="entry name" value="EF-G C-terminal domain-like"/>
    <property type="match status" value="2"/>
</dbReference>
<gene>
    <name evidence="5" type="ORF">EII34_03530</name>
</gene>
<dbReference type="GO" id="GO:0003746">
    <property type="term" value="F:translation elongation factor activity"/>
    <property type="evidence" value="ECO:0007669"/>
    <property type="project" value="UniProtKB-KW"/>
</dbReference>
<evidence type="ECO:0000313" key="5">
    <source>
        <dbReference type="EMBL" id="RRD06706.1"/>
    </source>
</evidence>
<dbReference type="InterPro" id="IPR027417">
    <property type="entry name" value="P-loop_NTPase"/>
</dbReference>
<dbReference type="SMART" id="SM00889">
    <property type="entry name" value="EFG_IV"/>
    <property type="match status" value="1"/>
</dbReference>
<reference evidence="5 6" key="1">
    <citation type="submission" date="2018-11" db="EMBL/GenBank/DDBJ databases">
        <title>Genomes From Bacteria Associated with the Canine Oral Cavity: a Test Case for Automated Genome-Based Taxonomic Assignment.</title>
        <authorList>
            <person name="Coil D.A."/>
            <person name="Jospin G."/>
            <person name="Darling A.E."/>
            <person name="Wallis C."/>
            <person name="Davis I.J."/>
            <person name="Harris S."/>
            <person name="Eisen J.A."/>
            <person name="Holcombe L.J."/>
            <person name="O'Flynn C."/>
        </authorList>
    </citation>
    <scope>NUCLEOTIDE SEQUENCE [LARGE SCALE GENOMIC DNA]</scope>
    <source>
        <strain evidence="5 6">OH887_COT-365</strain>
    </source>
</reference>
<keyword evidence="2" id="KW-0342">GTP-binding</keyword>
<organism evidence="5 6">
    <name type="scientific">Arachnia propionica</name>
    <dbReference type="NCBI Taxonomy" id="1750"/>
    <lineage>
        <taxon>Bacteria</taxon>
        <taxon>Bacillati</taxon>
        <taxon>Actinomycetota</taxon>
        <taxon>Actinomycetes</taxon>
        <taxon>Propionibacteriales</taxon>
        <taxon>Propionibacteriaceae</taxon>
        <taxon>Arachnia</taxon>
    </lineage>
</organism>
<dbReference type="Gene3D" id="3.30.70.240">
    <property type="match status" value="1"/>
</dbReference>
<comment type="caution">
    <text evidence="5">The sequence shown here is derived from an EMBL/GenBank/DDBJ whole genome shotgun (WGS) entry which is preliminary data.</text>
</comment>
<dbReference type="InterPro" id="IPR009000">
    <property type="entry name" value="Transl_B-barrel_sf"/>
</dbReference>
<dbReference type="OrthoDB" id="9801472at2"/>
<dbReference type="Pfam" id="PF03764">
    <property type="entry name" value="EFG_IV"/>
    <property type="match status" value="1"/>
</dbReference>
<dbReference type="Pfam" id="PF14492">
    <property type="entry name" value="EFG_III"/>
    <property type="match status" value="1"/>
</dbReference>
<dbReference type="RefSeq" id="WP_124842974.1">
    <property type="nucleotide sequence ID" value="NZ_JAUNKP010000002.1"/>
</dbReference>
<dbReference type="InterPro" id="IPR000795">
    <property type="entry name" value="T_Tr_GTP-bd_dom"/>
</dbReference>
<evidence type="ECO:0000256" key="1">
    <source>
        <dbReference type="ARBA" id="ARBA00022741"/>
    </source>
</evidence>
<dbReference type="CDD" id="cd01434">
    <property type="entry name" value="EFG_mtEFG1_IV"/>
    <property type="match status" value="1"/>
</dbReference>
<dbReference type="Pfam" id="PF00679">
    <property type="entry name" value="EFG_C"/>
    <property type="match status" value="1"/>
</dbReference>
<dbReference type="CDD" id="cd03713">
    <property type="entry name" value="EFG_mtEFG_C"/>
    <property type="match status" value="1"/>
</dbReference>
<dbReference type="Proteomes" id="UP000280819">
    <property type="component" value="Unassembled WGS sequence"/>
</dbReference>
<dbReference type="InterPro" id="IPR035649">
    <property type="entry name" value="EFG_V"/>
</dbReference>
<dbReference type="PANTHER" id="PTHR43261">
    <property type="entry name" value="TRANSLATION ELONGATION FACTOR G-RELATED"/>
    <property type="match status" value="1"/>
</dbReference>
<dbReference type="InterPro" id="IPR041095">
    <property type="entry name" value="EFG_II"/>
</dbReference>
<dbReference type="Gene3D" id="3.40.50.300">
    <property type="entry name" value="P-loop containing nucleotide triphosphate hydrolases"/>
    <property type="match status" value="1"/>
</dbReference>
<dbReference type="InterPro" id="IPR000640">
    <property type="entry name" value="EFG_V-like"/>
</dbReference>
<dbReference type="Gene3D" id="3.30.230.10">
    <property type="match status" value="1"/>
</dbReference>
<dbReference type="Gene3D" id="2.40.30.10">
    <property type="entry name" value="Translation factors"/>
    <property type="match status" value="1"/>
</dbReference>
<dbReference type="EMBL" id="RQZG01000002">
    <property type="protein sequence ID" value="RRD06706.1"/>
    <property type="molecule type" value="Genomic_DNA"/>
</dbReference>
<dbReference type="SMART" id="SM00838">
    <property type="entry name" value="EFG_C"/>
    <property type="match status" value="1"/>
</dbReference>
<dbReference type="NCBIfam" id="TIGR00231">
    <property type="entry name" value="small_GTP"/>
    <property type="match status" value="1"/>
</dbReference>
<dbReference type="InterPro" id="IPR005225">
    <property type="entry name" value="Small_GTP-bd"/>
</dbReference>
<dbReference type="InterPro" id="IPR014721">
    <property type="entry name" value="Ribsml_uS5_D2-typ_fold_subgr"/>
</dbReference>
<sequence>MASKTSTHTAIKTPDQIRNVILVGASGSGKTTLFEHLLRARVEGYRGEKDTPERAASLTLASIPADDVQINLLDAPGHPEYVGELRAGLRAADAAVFVIPAGEAIQPATIALWEECQQVALPRIIAITKLDQGQADFLEMVEVCRDAFGEGVVAALLPIRDGEKSTGNISLLNKRIHDYSSGTRVSRDANEEESVLIEEQRAPLLEAIITELQDEDLMERYLEGEEIAVAEVYEVLNRAIISARFFPVLPAHTTSDVGVLELLKWIEKGFPAANTKTVPDIITLDGETLPRATCDPDGPLVAQVIRTTSDQYSGRLSMVRIFSGTLRVDDPVHVSGRRVLFGEQEDPSHPDHDESDKVGPLSAPVGLELVGKDRAIAGEIVYVARLAKAETGDSMSSPERPAAIRPWRVPQALLPVAIVADTRNDEDKLGSALQRLAVEDVTVRLERHPETDQQLMWTMGQAHKELLLARLKQRFSLGIHEVPVEVPLRETFIAPAKAQGRHVKQSGGHGQYAVCEIEVTPLERGSGYEFIDKVVGGAVPRQFIGSVDKGIQTQMSKGTLFGFPMVDFSVTLYDGKAHSVDSSDMAFQTAGALALREAAKENVIGVLEPVDKVTITVGEAFLGPVLTDLAGRRGQVLGSDADEEHHAIIQALVPQKELINYPIDLRGLAQGTGSFTREFNGYELMPRELWPEMKG</sequence>
<feature type="domain" description="Elongation factor EFG" evidence="3">
    <location>
        <begin position="605"/>
        <end position="693"/>
    </location>
</feature>
<keyword evidence="5" id="KW-0251">Elongation factor</keyword>
<dbReference type="GO" id="GO:0003924">
    <property type="term" value="F:GTPase activity"/>
    <property type="evidence" value="ECO:0007669"/>
    <property type="project" value="InterPro"/>
</dbReference>
<evidence type="ECO:0000256" key="2">
    <source>
        <dbReference type="ARBA" id="ARBA00023134"/>
    </source>
</evidence>
<dbReference type="SUPFAM" id="SSF50447">
    <property type="entry name" value="Translation proteins"/>
    <property type="match status" value="1"/>
</dbReference>
<feature type="domain" description="Translation elongation factor EFG/EF2" evidence="4">
    <location>
        <begin position="485"/>
        <end position="603"/>
    </location>
</feature>
<dbReference type="InterPro" id="IPR047872">
    <property type="entry name" value="EFG_IV"/>
</dbReference>
<dbReference type="GO" id="GO:0032790">
    <property type="term" value="P:ribosome disassembly"/>
    <property type="evidence" value="ECO:0007669"/>
    <property type="project" value="TreeGrafter"/>
</dbReference>
<dbReference type="PRINTS" id="PR00315">
    <property type="entry name" value="ELONGATNFCT"/>
</dbReference>
<accession>A0A3P1TCU2</accession>
<evidence type="ECO:0000313" key="6">
    <source>
        <dbReference type="Proteomes" id="UP000280819"/>
    </source>
</evidence>
<dbReference type="AlphaFoldDB" id="A0A3P1TCU2"/>
<dbReference type="FunFam" id="3.30.70.240:FF:000001">
    <property type="entry name" value="Elongation factor G"/>
    <property type="match status" value="1"/>
</dbReference>
<dbReference type="SUPFAM" id="SSF52540">
    <property type="entry name" value="P-loop containing nucleoside triphosphate hydrolases"/>
    <property type="match status" value="1"/>
</dbReference>
<evidence type="ECO:0000259" key="3">
    <source>
        <dbReference type="SMART" id="SM00838"/>
    </source>
</evidence>
<dbReference type="InterPro" id="IPR005517">
    <property type="entry name" value="Transl_elong_EFG/EF2_IV"/>
</dbReference>
<dbReference type="PANTHER" id="PTHR43261:SF6">
    <property type="entry name" value="ELONGATION FACTOR G-LIKE PROTEIN"/>
    <property type="match status" value="1"/>
</dbReference>
<dbReference type="InterPro" id="IPR020568">
    <property type="entry name" value="Ribosomal_Su5_D2-typ_SF"/>
</dbReference>
<dbReference type="FunFam" id="3.30.230.10:FF:000003">
    <property type="entry name" value="Elongation factor G"/>
    <property type="match status" value="1"/>
</dbReference>
<evidence type="ECO:0000259" key="4">
    <source>
        <dbReference type="SMART" id="SM00889"/>
    </source>
</evidence>
<dbReference type="Pfam" id="PF00009">
    <property type="entry name" value="GTP_EFTU"/>
    <property type="match status" value="1"/>
</dbReference>
<keyword evidence="1" id="KW-0547">Nucleotide-binding</keyword>
<dbReference type="NCBIfam" id="NF009377">
    <property type="entry name" value="PRK12740.1-1"/>
    <property type="match status" value="1"/>
</dbReference>
<proteinExistence type="predicted"/>
<dbReference type="GO" id="GO:0005525">
    <property type="term" value="F:GTP binding"/>
    <property type="evidence" value="ECO:0007669"/>
    <property type="project" value="UniProtKB-KW"/>
</dbReference>
<dbReference type="SUPFAM" id="SSF54211">
    <property type="entry name" value="Ribosomal protein S5 domain 2-like"/>
    <property type="match status" value="1"/>
</dbReference>
<dbReference type="Gene3D" id="3.30.70.870">
    <property type="entry name" value="Elongation Factor G (Translational Gtpase), domain 3"/>
    <property type="match status" value="1"/>
</dbReference>
<dbReference type="InterPro" id="IPR035647">
    <property type="entry name" value="EFG_III/V"/>
</dbReference>
<protein>
    <submittedName>
        <fullName evidence="5">Elongation factor G-like protein EF-G2</fullName>
    </submittedName>
</protein>
<name>A0A3P1TCU2_9ACTN</name>